<accession>A0A1Z2L2F1</accession>
<feature type="compositionally biased region" description="Gly residues" evidence="1">
    <location>
        <begin position="134"/>
        <end position="143"/>
    </location>
</feature>
<dbReference type="Pfam" id="PF13471">
    <property type="entry name" value="Transglut_core3"/>
    <property type="match status" value="1"/>
</dbReference>
<evidence type="ECO:0000313" key="4">
    <source>
        <dbReference type="Proteomes" id="UP000195755"/>
    </source>
</evidence>
<protein>
    <recommendedName>
        <fullName evidence="2">Microcin J25-processing protein McjB C-terminal domain-containing protein</fullName>
    </recommendedName>
</protein>
<feature type="domain" description="Microcin J25-processing protein McjB C-terminal" evidence="2">
    <location>
        <begin position="17"/>
        <end position="128"/>
    </location>
</feature>
<reference evidence="3 4" key="1">
    <citation type="submission" date="2017-06" db="EMBL/GenBank/DDBJ databases">
        <title>Streptomyces albireticuli Genome sequencing and assembly.</title>
        <authorList>
            <person name="Wang Y."/>
            <person name="Du B."/>
            <person name="Ding Y."/>
            <person name="Liu H."/>
            <person name="Hou Q."/>
            <person name="Liu K."/>
            <person name="Yao L."/>
            <person name="Wang C."/>
        </authorList>
    </citation>
    <scope>NUCLEOTIDE SEQUENCE [LARGE SCALE GENOMIC DNA]</scope>
    <source>
        <strain evidence="3 4">MDJK11</strain>
    </source>
</reference>
<evidence type="ECO:0000256" key="1">
    <source>
        <dbReference type="SAM" id="MobiDB-lite"/>
    </source>
</evidence>
<organism evidence="3 4">
    <name type="scientific">Streptomyces albireticuli</name>
    <dbReference type="NCBI Taxonomy" id="1940"/>
    <lineage>
        <taxon>Bacteria</taxon>
        <taxon>Bacillati</taxon>
        <taxon>Actinomycetota</taxon>
        <taxon>Actinomycetes</taxon>
        <taxon>Kitasatosporales</taxon>
        <taxon>Streptomycetaceae</taxon>
        <taxon>Streptomyces</taxon>
    </lineage>
</organism>
<dbReference type="Proteomes" id="UP000195755">
    <property type="component" value="Chromosome"/>
</dbReference>
<gene>
    <name evidence="3" type="ORF">SMD11_2798</name>
</gene>
<dbReference type="AlphaFoldDB" id="A0A1Z2L2F1"/>
<feature type="region of interest" description="Disordered" evidence="1">
    <location>
        <begin position="134"/>
        <end position="164"/>
    </location>
</feature>
<evidence type="ECO:0000259" key="2">
    <source>
        <dbReference type="Pfam" id="PF13471"/>
    </source>
</evidence>
<feature type="compositionally biased region" description="Low complexity" evidence="1">
    <location>
        <begin position="150"/>
        <end position="164"/>
    </location>
</feature>
<evidence type="ECO:0000313" key="3">
    <source>
        <dbReference type="EMBL" id="ARZ68446.1"/>
    </source>
</evidence>
<dbReference type="InterPro" id="IPR053521">
    <property type="entry name" value="McjB-like"/>
</dbReference>
<proteinExistence type="predicted"/>
<name>A0A1Z2L2F1_9ACTN</name>
<dbReference type="EMBL" id="CP021744">
    <property type="protein sequence ID" value="ARZ68446.1"/>
    <property type="molecule type" value="Genomic_DNA"/>
</dbReference>
<sequence>MVLEPREPVPLRRRPAALLAVGAARLLVLLPPRRIRRALTLARRGAAPATAEEALAARRAVVALSARCAGEGCLQRSMATALLCRMRGVWPDWCTGVRTSPFRAHAWVEVAGLPIGESHSPGYYHRLMVVPGGGPGGRPGTGPGRREPRAAVTAPGAAAVTGPA</sequence>
<dbReference type="InterPro" id="IPR032708">
    <property type="entry name" value="McjB_C"/>
</dbReference>
<dbReference type="NCBIfam" id="NF033537">
    <property type="entry name" value="lasso_biosyn_B2"/>
    <property type="match status" value="1"/>
</dbReference>
<dbReference type="KEGG" id="salj:SMD11_2798"/>